<dbReference type="Pfam" id="PF13837">
    <property type="entry name" value="Myb_DNA-bind_4"/>
    <property type="match status" value="1"/>
</dbReference>
<comment type="caution">
    <text evidence="3">The sequence shown here is derived from an EMBL/GenBank/DDBJ whole genome shotgun (WGS) entry which is preliminary data.</text>
</comment>
<dbReference type="Gene3D" id="1.10.10.60">
    <property type="entry name" value="Homeodomain-like"/>
    <property type="match status" value="1"/>
</dbReference>
<feature type="compositionally biased region" description="Basic and acidic residues" evidence="1">
    <location>
        <begin position="154"/>
        <end position="166"/>
    </location>
</feature>
<keyword evidence="4" id="KW-1185">Reference proteome</keyword>
<name>A0A8T3C9L5_DENNO</name>
<evidence type="ECO:0000313" key="4">
    <source>
        <dbReference type="Proteomes" id="UP000829196"/>
    </source>
</evidence>
<feature type="region of interest" description="Disordered" evidence="1">
    <location>
        <begin position="1"/>
        <end position="20"/>
    </location>
</feature>
<evidence type="ECO:0000313" key="3">
    <source>
        <dbReference type="EMBL" id="KAI0531284.1"/>
    </source>
</evidence>
<dbReference type="AlphaFoldDB" id="A0A8T3C9L5"/>
<dbReference type="OrthoDB" id="1900300at2759"/>
<protein>
    <recommendedName>
        <fullName evidence="2">Myb/SANT-like DNA-binding domain-containing protein</fullName>
    </recommendedName>
</protein>
<dbReference type="InterPro" id="IPR044822">
    <property type="entry name" value="Myb_DNA-bind_4"/>
</dbReference>
<dbReference type="FunFam" id="1.10.10.60:FF:000152">
    <property type="entry name" value="Trihelix transcription factor ASIL2"/>
    <property type="match status" value="1"/>
</dbReference>
<evidence type="ECO:0000259" key="2">
    <source>
        <dbReference type="Pfam" id="PF13837"/>
    </source>
</evidence>
<organism evidence="3 4">
    <name type="scientific">Dendrobium nobile</name>
    <name type="common">Orchid</name>
    <dbReference type="NCBI Taxonomy" id="94219"/>
    <lineage>
        <taxon>Eukaryota</taxon>
        <taxon>Viridiplantae</taxon>
        <taxon>Streptophyta</taxon>
        <taxon>Embryophyta</taxon>
        <taxon>Tracheophyta</taxon>
        <taxon>Spermatophyta</taxon>
        <taxon>Magnoliopsida</taxon>
        <taxon>Liliopsida</taxon>
        <taxon>Asparagales</taxon>
        <taxon>Orchidaceae</taxon>
        <taxon>Epidendroideae</taxon>
        <taxon>Malaxideae</taxon>
        <taxon>Dendrobiinae</taxon>
        <taxon>Dendrobium</taxon>
    </lineage>
</organism>
<feature type="compositionally biased region" description="Basic residues" evidence="1">
    <location>
        <begin position="193"/>
        <end position="203"/>
    </location>
</feature>
<dbReference type="PANTHER" id="PTHR31307:SF45">
    <property type="entry name" value="OS09G0558200 PROTEIN"/>
    <property type="match status" value="1"/>
</dbReference>
<feature type="domain" description="Myb/SANT-like DNA-binding" evidence="2">
    <location>
        <begin position="20"/>
        <end position="113"/>
    </location>
</feature>
<reference evidence="3" key="1">
    <citation type="journal article" date="2022" name="Front. Genet.">
        <title>Chromosome-Scale Assembly of the Dendrobium nobile Genome Provides Insights Into the Molecular Mechanism of the Biosynthesis of the Medicinal Active Ingredient of Dendrobium.</title>
        <authorList>
            <person name="Xu Q."/>
            <person name="Niu S.-C."/>
            <person name="Li K.-L."/>
            <person name="Zheng P.-J."/>
            <person name="Zhang X.-J."/>
            <person name="Jia Y."/>
            <person name="Liu Y."/>
            <person name="Niu Y.-X."/>
            <person name="Yu L.-H."/>
            <person name="Chen D.-F."/>
            <person name="Zhang G.-Q."/>
        </authorList>
    </citation>
    <scope>NUCLEOTIDE SEQUENCE</scope>
    <source>
        <tissue evidence="3">Leaf</tissue>
    </source>
</reference>
<feature type="compositionally biased region" description="Basic and acidic residues" evidence="1">
    <location>
        <begin position="181"/>
        <end position="192"/>
    </location>
</feature>
<dbReference type="Proteomes" id="UP000829196">
    <property type="component" value="Unassembled WGS sequence"/>
</dbReference>
<dbReference type="InterPro" id="IPR044823">
    <property type="entry name" value="ASIL1/2-like"/>
</dbReference>
<dbReference type="SMR" id="A0A8T3C9L5"/>
<accession>A0A8T3C9L5</accession>
<evidence type="ECO:0000256" key="1">
    <source>
        <dbReference type="SAM" id="MobiDB-lite"/>
    </source>
</evidence>
<feature type="region of interest" description="Disordered" evidence="1">
    <location>
        <begin position="59"/>
        <end position="78"/>
    </location>
</feature>
<sequence length="278" mass="30925">METKPLLNNPNNPPVAGGRRDEWSEGAVACLLDAYESKWELRSRAKLKGRDWDDVARRVSGRAGGARSAKTPSQCKNKIESMKKRYRSESAATVAGGRGGGFSRWPFFGRIQRLITWKNDSGSVFMLEASPAAAAAVPIGGTPAMNGGVGAGKEPLEDKGENKEHSQAQIDAEPSKPTNDAYKEREDKEEKKEKKKKKKKRRMQEREEEGDDFDVIESIQSLAETALKVEQLRMEAMRDVEKIWAQAEAKKGELDLKRTEITAKTQLKIARLFCKSTG</sequence>
<dbReference type="EMBL" id="JAGYWB010000001">
    <property type="protein sequence ID" value="KAI0531284.1"/>
    <property type="molecule type" value="Genomic_DNA"/>
</dbReference>
<gene>
    <name evidence="3" type="ORF">KFK09_000837</name>
</gene>
<dbReference type="PANTHER" id="PTHR31307">
    <property type="entry name" value="TRIHELIX TRANSCRIPTION FACTOR ASIL2"/>
    <property type="match status" value="1"/>
</dbReference>
<feature type="region of interest" description="Disordered" evidence="1">
    <location>
        <begin position="146"/>
        <end position="213"/>
    </location>
</feature>
<feature type="compositionally biased region" description="Low complexity" evidence="1">
    <location>
        <begin position="1"/>
        <end position="10"/>
    </location>
</feature>
<proteinExistence type="predicted"/>